<organism evidence="2 3">
    <name type="scientific">Bacillus phage Izhevsk</name>
    <dbReference type="NCBI Taxonomy" id="2724322"/>
    <lineage>
        <taxon>Viruses</taxon>
        <taxon>Duplodnaviria</taxon>
        <taxon>Heunggongvirae</taxon>
        <taxon>Uroviricota</taxon>
        <taxon>Caudoviricetes</taxon>
        <taxon>Joanripponvirinae</taxon>
        <taxon>Tsamsavirus</taxon>
        <taxon>Tsamsavirus izhevsk</taxon>
    </lineage>
</organism>
<reference evidence="2 3" key="1">
    <citation type="submission" date="2020-03" db="EMBL/GenBank/DDBJ databases">
        <authorList>
            <person name="Skorynina A."/>
            <person name="Kazantseva O."/>
            <person name="Baycher S."/>
            <person name="Piligrimova E."/>
            <person name="Kuliabin V."/>
            <person name="Shadrin A."/>
        </authorList>
    </citation>
    <scope>NUCLEOTIDE SEQUENCE [LARGE SCALE GENOMIC DNA]</scope>
</reference>
<feature type="compositionally biased region" description="Polar residues" evidence="1">
    <location>
        <begin position="290"/>
        <end position="301"/>
    </location>
</feature>
<evidence type="ECO:0000313" key="2">
    <source>
        <dbReference type="EMBL" id="QIW89684.1"/>
    </source>
</evidence>
<feature type="compositionally biased region" description="Basic and acidic residues" evidence="1">
    <location>
        <begin position="140"/>
        <end position="151"/>
    </location>
</feature>
<gene>
    <name evidence="2" type="ORF">Izhevsk_2</name>
</gene>
<proteinExistence type="predicted"/>
<accession>A0A6H0X5T9</accession>
<feature type="compositionally biased region" description="Basic and acidic residues" evidence="1">
    <location>
        <begin position="167"/>
        <end position="183"/>
    </location>
</feature>
<dbReference type="Proteomes" id="UP000503405">
    <property type="component" value="Segment"/>
</dbReference>
<protein>
    <submittedName>
        <fullName evidence="2">Uncharacterized protein</fullName>
    </submittedName>
</protein>
<evidence type="ECO:0000256" key="1">
    <source>
        <dbReference type="SAM" id="MobiDB-lite"/>
    </source>
</evidence>
<feature type="region of interest" description="Disordered" evidence="1">
    <location>
        <begin position="282"/>
        <end position="311"/>
    </location>
</feature>
<feature type="region of interest" description="Disordered" evidence="1">
    <location>
        <begin position="126"/>
        <end position="218"/>
    </location>
</feature>
<name>A0A6H0X5T9_9CAUD</name>
<keyword evidence="3" id="KW-1185">Reference proteome</keyword>
<sequence length="311" mass="35337">MKKIIKGLLKIAVVGTIFASGYAVNEVTKEYDKAVEAETISTPVQNMAKDEGFNIATIPSDKDNIFTQYFTITRVMDNVVEAKNTFYENDFVFIEKTDFDKIEPKEGLKIAVTYNHDTVVTVTLAEQEKPVAPVEQPQETPKEQPKQETEKPVTPPVQKVSNVQETPVKKEVKQDKPKNDKKQVSQNKPKVNNNLQANKPNNKTVKPEQKTQKVTEYTVSENTKDKLVKVENGNDKAVLENDNYKKGDKVKVTFGNSGAHDDIQKQEKVESEEDKAYREAFEENARTDINRNNPNYVQTEDGSYVPKNFWD</sequence>
<feature type="compositionally biased region" description="Low complexity" evidence="1">
    <location>
        <begin position="190"/>
        <end position="203"/>
    </location>
</feature>
<evidence type="ECO:0000313" key="3">
    <source>
        <dbReference type="Proteomes" id="UP000503405"/>
    </source>
</evidence>
<dbReference type="EMBL" id="MT254578">
    <property type="protein sequence ID" value="QIW89684.1"/>
    <property type="molecule type" value="Genomic_DNA"/>
</dbReference>